<dbReference type="Proteomes" id="UP001221757">
    <property type="component" value="Unassembled WGS sequence"/>
</dbReference>
<protein>
    <recommendedName>
        <fullName evidence="3">Reverse transcriptase domain-containing protein</fullName>
    </recommendedName>
</protein>
<evidence type="ECO:0000313" key="2">
    <source>
        <dbReference type="Proteomes" id="UP001221757"/>
    </source>
</evidence>
<comment type="caution">
    <text evidence="1">The sequence shown here is derived from an EMBL/GenBank/DDBJ whole genome shotgun (WGS) entry which is preliminary data.</text>
</comment>
<evidence type="ECO:0008006" key="3">
    <source>
        <dbReference type="Google" id="ProtNLM"/>
    </source>
</evidence>
<accession>A0AAD7D439</accession>
<name>A0AAD7D439_MYCRO</name>
<keyword evidence="2" id="KW-1185">Reference proteome</keyword>
<dbReference type="AlphaFoldDB" id="A0AAD7D439"/>
<dbReference type="EMBL" id="JARKIE010000135">
    <property type="protein sequence ID" value="KAJ7678359.1"/>
    <property type="molecule type" value="Genomic_DNA"/>
</dbReference>
<gene>
    <name evidence="1" type="ORF">B0H17DRAFT_944552</name>
</gene>
<proteinExistence type="predicted"/>
<organism evidence="1 2">
    <name type="scientific">Mycena rosella</name>
    <name type="common">Pink bonnet</name>
    <name type="synonym">Agaricus rosellus</name>
    <dbReference type="NCBI Taxonomy" id="1033263"/>
    <lineage>
        <taxon>Eukaryota</taxon>
        <taxon>Fungi</taxon>
        <taxon>Dikarya</taxon>
        <taxon>Basidiomycota</taxon>
        <taxon>Agaricomycotina</taxon>
        <taxon>Agaricomycetes</taxon>
        <taxon>Agaricomycetidae</taxon>
        <taxon>Agaricales</taxon>
        <taxon>Marasmiineae</taxon>
        <taxon>Mycenaceae</taxon>
        <taxon>Mycena</taxon>
    </lineage>
</organism>
<evidence type="ECO:0000313" key="1">
    <source>
        <dbReference type="EMBL" id="KAJ7678359.1"/>
    </source>
</evidence>
<reference evidence="1" key="1">
    <citation type="submission" date="2023-03" db="EMBL/GenBank/DDBJ databases">
        <title>Massive genome expansion in bonnet fungi (Mycena s.s.) driven by repeated elements and novel gene families across ecological guilds.</title>
        <authorList>
            <consortium name="Lawrence Berkeley National Laboratory"/>
            <person name="Harder C.B."/>
            <person name="Miyauchi S."/>
            <person name="Viragh M."/>
            <person name="Kuo A."/>
            <person name="Thoen E."/>
            <person name="Andreopoulos B."/>
            <person name="Lu D."/>
            <person name="Skrede I."/>
            <person name="Drula E."/>
            <person name="Henrissat B."/>
            <person name="Morin E."/>
            <person name="Kohler A."/>
            <person name="Barry K."/>
            <person name="LaButti K."/>
            <person name="Morin E."/>
            <person name="Salamov A."/>
            <person name="Lipzen A."/>
            <person name="Mereny Z."/>
            <person name="Hegedus B."/>
            <person name="Baldrian P."/>
            <person name="Stursova M."/>
            <person name="Weitz H."/>
            <person name="Taylor A."/>
            <person name="Grigoriev I.V."/>
            <person name="Nagy L.G."/>
            <person name="Martin F."/>
            <person name="Kauserud H."/>
        </authorList>
    </citation>
    <scope>NUCLEOTIDE SEQUENCE</scope>
    <source>
        <strain evidence="1">CBHHK067</strain>
    </source>
</reference>
<sequence>MLGVPREHTDWMVRRYEGRTSRIVFDDYTSAPFAVDGGLDQGDPHSGICFLLYGTGLATIPEPKNGENSVVFVDDNTLITTGADFTVMHAKLVDVVQRLGGINKWASEHNALFGPAK</sequence>